<gene>
    <name evidence="1" type="ORF">EZS28_043692</name>
</gene>
<evidence type="ECO:0008006" key="3">
    <source>
        <dbReference type="Google" id="ProtNLM"/>
    </source>
</evidence>
<dbReference type="SUPFAM" id="SSF51126">
    <property type="entry name" value="Pectin lyase-like"/>
    <property type="match status" value="2"/>
</dbReference>
<dbReference type="EMBL" id="SNRW01026453">
    <property type="protein sequence ID" value="KAA6360781.1"/>
    <property type="molecule type" value="Genomic_DNA"/>
</dbReference>
<accession>A0A5J4TTF7</accession>
<organism evidence="1 2">
    <name type="scientific">Streblomastix strix</name>
    <dbReference type="NCBI Taxonomy" id="222440"/>
    <lineage>
        <taxon>Eukaryota</taxon>
        <taxon>Metamonada</taxon>
        <taxon>Preaxostyla</taxon>
        <taxon>Oxymonadida</taxon>
        <taxon>Streblomastigidae</taxon>
        <taxon>Streblomastix</taxon>
    </lineage>
</organism>
<dbReference type="InterPro" id="IPR011050">
    <property type="entry name" value="Pectin_lyase_fold/virulence"/>
</dbReference>
<evidence type="ECO:0000313" key="1">
    <source>
        <dbReference type="EMBL" id="KAA6360781.1"/>
    </source>
</evidence>
<dbReference type="Proteomes" id="UP000324800">
    <property type="component" value="Unassembled WGS sequence"/>
</dbReference>
<evidence type="ECO:0000313" key="2">
    <source>
        <dbReference type="Proteomes" id="UP000324800"/>
    </source>
</evidence>
<comment type="caution">
    <text evidence="1">The sequence shown here is derived from an EMBL/GenBank/DDBJ whole genome shotgun (WGS) entry which is preliminary data.</text>
</comment>
<sequence>NSLPIQGGDIILLGDTYTCNSNFTTFPRYSIISINPSTVNSILYNTLIGFGGYPFGVNSYAVLTVKDFKIVQGDASELGFGTQVRQFFYISGNAEVHLTNIEFSTNLGAGVLGHSYISTSSGSLYVEKCNFNRADLPSGEAAINVVLPQTVEIKESNFVGIRSTGTSAAALNILQVNAVGKVTVTGNTFQDNERIGTTNLQSGAIYIQVTVARHLPIDLHDNTFIHNSGQYAGAIYVNYQTAPQITTGSFILDGSKFSLNTHTDPLYYSDIYSNQDLSVLFGTIGIFLHPLEVTSGPDAVDDETLELTLNKNIPDAEFYKFRTVTSAISFANRFRDYPKAPINIIDSIVSFGPETITYNNVIIQGKKQLTDYTTQSTISSDDTTGSIFTFSGTNDVIRWLTFERVDTSSAAVLIEVTAGSLTVDKCAFNDKSTQYNLSPDFSFIQTSATTTTILNSVFNGGKFDDGGAITKIIGILTVEKSTFNGIQGQTGPFIRASSTGANQISYNIFRNAT</sequence>
<dbReference type="AlphaFoldDB" id="A0A5J4TTF7"/>
<proteinExistence type="predicted"/>
<reference evidence="1 2" key="1">
    <citation type="submission" date="2019-03" db="EMBL/GenBank/DDBJ databases">
        <title>Single cell metagenomics reveals metabolic interactions within the superorganism composed of flagellate Streblomastix strix and complex community of Bacteroidetes bacteria on its surface.</title>
        <authorList>
            <person name="Treitli S.C."/>
            <person name="Kolisko M."/>
            <person name="Husnik F."/>
            <person name="Keeling P."/>
            <person name="Hampl V."/>
        </authorList>
    </citation>
    <scope>NUCLEOTIDE SEQUENCE [LARGE SCALE GENOMIC DNA]</scope>
    <source>
        <strain evidence="1">ST1C</strain>
    </source>
</reference>
<protein>
    <recommendedName>
        <fullName evidence="3">Right handed beta helix domain-containing protein</fullName>
    </recommendedName>
</protein>
<feature type="non-terminal residue" evidence="1">
    <location>
        <position position="1"/>
    </location>
</feature>
<name>A0A5J4TTF7_9EUKA</name>
<feature type="non-terminal residue" evidence="1">
    <location>
        <position position="513"/>
    </location>
</feature>